<proteinExistence type="predicted"/>
<dbReference type="EMBL" id="QFYQ01000001">
    <property type="protein sequence ID" value="RAK55425.1"/>
    <property type="molecule type" value="Genomic_DNA"/>
</dbReference>
<dbReference type="InterPro" id="IPR029058">
    <property type="entry name" value="AB_hydrolase_fold"/>
</dbReference>
<dbReference type="AlphaFoldDB" id="A0A328AM40"/>
<sequence>MARFVLLHSPLLGPLSWRGVAELLGAAGHETATPELPRLVDLDGDYYATLADAAAKGAAGVAEDAILVAHSGAGALVPAVSERLGDNVAGAIFVDAILPHPGRSWFDTAPAEMRQNLRAGAQAGLLPAWHDWWPPGALERLLPDDALRAALVDELGPIPTAYFEEPAPDDALAIPAAYLKLSDSYEDEARLANRQGWPLVRLPLSHLAPISHPDAVALALQGLAERLATQGS</sequence>
<keyword evidence="1" id="KW-0378">Hydrolase</keyword>
<comment type="caution">
    <text evidence="1">The sequence shown here is derived from an EMBL/GenBank/DDBJ whole genome shotgun (WGS) entry which is preliminary data.</text>
</comment>
<reference evidence="2" key="1">
    <citation type="submission" date="2018-05" db="EMBL/GenBank/DDBJ databases">
        <authorList>
            <person name="Li X."/>
        </authorList>
    </citation>
    <scope>NUCLEOTIDE SEQUENCE [LARGE SCALE GENOMIC DNA]</scope>
    <source>
        <strain evidence="2">LX32</strain>
    </source>
</reference>
<gene>
    <name evidence="1" type="ORF">DJ017_13340</name>
</gene>
<dbReference type="OrthoDB" id="2972445at2"/>
<dbReference type="GO" id="GO:0016787">
    <property type="term" value="F:hydrolase activity"/>
    <property type="evidence" value="ECO:0007669"/>
    <property type="project" value="UniProtKB-KW"/>
</dbReference>
<name>A0A328AM40_9CAUL</name>
<organism evidence="1 2">
    <name type="scientific">Phenylobacterium soli</name>
    <dbReference type="NCBI Taxonomy" id="2170551"/>
    <lineage>
        <taxon>Bacteria</taxon>
        <taxon>Pseudomonadati</taxon>
        <taxon>Pseudomonadota</taxon>
        <taxon>Alphaproteobacteria</taxon>
        <taxon>Caulobacterales</taxon>
        <taxon>Caulobacteraceae</taxon>
        <taxon>Phenylobacterium</taxon>
    </lineage>
</organism>
<dbReference type="Proteomes" id="UP000249254">
    <property type="component" value="Unassembled WGS sequence"/>
</dbReference>
<keyword evidence="2" id="KW-1185">Reference proteome</keyword>
<evidence type="ECO:0000313" key="2">
    <source>
        <dbReference type="Proteomes" id="UP000249254"/>
    </source>
</evidence>
<dbReference type="Gene3D" id="3.40.50.1820">
    <property type="entry name" value="alpha/beta hydrolase"/>
    <property type="match status" value="1"/>
</dbReference>
<protein>
    <submittedName>
        <fullName evidence="1">Alpha/beta hydrolase</fullName>
    </submittedName>
</protein>
<evidence type="ECO:0000313" key="1">
    <source>
        <dbReference type="EMBL" id="RAK55425.1"/>
    </source>
</evidence>
<dbReference type="SUPFAM" id="SSF53474">
    <property type="entry name" value="alpha/beta-Hydrolases"/>
    <property type="match status" value="1"/>
</dbReference>
<accession>A0A328AM40</accession>